<protein>
    <submittedName>
        <fullName evidence="1">Uncharacterized protein</fullName>
    </submittedName>
</protein>
<dbReference type="EMBL" id="MT145166">
    <property type="protein sequence ID" value="QJI04289.1"/>
    <property type="molecule type" value="Genomic_DNA"/>
</dbReference>
<dbReference type="AlphaFoldDB" id="A0A6H1ZEV5"/>
<name>A0A6H1ZEV5_9ZZZZ</name>
<organism evidence="1">
    <name type="scientific">viral metagenome</name>
    <dbReference type="NCBI Taxonomy" id="1070528"/>
    <lineage>
        <taxon>unclassified sequences</taxon>
        <taxon>metagenomes</taxon>
        <taxon>organismal metagenomes</taxon>
    </lineage>
</organism>
<dbReference type="EMBL" id="MT144002">
    <property type="protein sequence ID" value="QJA46084.1"/>
    <property type="molecule type" value="Genomic_DNA"/>
</dbReference>
<sequence length="66" mass="7322">MKKTIKEKCPNCENPDKNIEPTIQGKCGVCGGKGYIIWKAIGKIVANKLNGLKAEEGKYETKRNKI</sequence>
<evidence type="ECO:0000313" key="1">
    <source>
        <dbReference type="EMBL" id="QJA46084.1"/>
    </source>
</evidence>
<evidence type="ECO:0000313" key="2">
    <source>
        <dbReference type="EMBL" id="QJI04289.1"/>
    </source>
</evidence>
<gene>
    <name evidence="1" type="ORF">TM448A00312_0042</name>
    <name evidence="2" type="ORF">TM448B07274_0004</name>
</gene>
<reference evidence="1" key="1">
    <citation type="submission" date="2020-03" db="EMBL/GenBank/DDBJ databases">
        <title>The deep terrestrial virosphere.</title>
        <authorList>
            <person name="Holmfeldt K."/>
            <person name="Nilsson E."/>
            <person name="Simone D."/>
            <person name="Lopez-Fernandez M."/>
            <person name="Wu X."/>
            <person name="de Brujin I."/>
            <person name="Lundin D."/>
            <person name="Andersson A."/>
            <person name="Bertilsson S."/>
            <person name="Dopson M."/>
        </authorList>
    </citation>
    <scope>NUCLEOTIDE SEQUENCE</scope>
    <source>
        <strain evidence="1">TM448A00312</strain>
        <strain evidence="2">TM448B07274</strain>
    </source>
</reference>
<proteinExistence type="predicted"/>
<accession>A0A6H1ZEV5</accession>